<dbReference type="PANTHER" id="PTHR12703">
    <property type="entry name" value="TRANSMEMBRANE PROTEIN 33"/>
    <property type="match status" value="1"/>
</dbReference>
<dbReference type="GO" id="GO:0016020">
    <property type="term" value="C:membrane"/>
    <property type="evidence" value="ECO:0007669"/>
    <property type="project" value="UniProtKB-SubCell"/>
</dbReference>
<dbReference type="PANTHER" id="PTHR12703:SF3">
    <property type="entry name" value="ABR032WP"/>
    <property type="match status" value="1"/>
</dbReference>
<dbReference type="InterPro" id="IPR051645">
    <property type="entry name" value="PER33/POM33_regulator"/>
</dbReference>
<comment type="caution">
    <text evidence="8">The sequence shown here is derived from an EMBL/GenBank/DDBJ whole genome shotgun (WGS) entry which is preliminary data.</text>
</comment>
<name>A0AAV5R2B6_PICKL</name>
<dbReference type="GO" id="GO:0005783">
    <property type="term" value="C:endoplasmic reticulum"/>
    <property type="evidence" value="ECO:0007669"/>
    <property type="project" value="TreeGrafter"/>
</dbReference>
<comment type="similarity">
    <text evidence="2">Belongs to the PER33/POM33 family.</text>
</comment>
<organism evidence="8 9">
    <name type="scientific">Pichia kluyveri</name>
    <name type="common">Yeast</name>
    <dbReference type="NCBI Taxonomy" id="36015"/>
    <lineage>
        <taxon>Eukaryota</taxon>
        <taxon>Fungi</taxon>
        <taxon>Dikarya</taxon>
        <taxon>Ascomycota</taxon>
        <taxon>Saccharomycotina</taxon>
        <taxon>Pichiomycetes</taxon>
        <taxon>Pichiales</taxon>
        <taxon>Pichiaceae</taxon>
        <taxon>Pichia</taxon>
    </lineage>
</organism>
<dbReference type="Pfam" id="PF03661">
    <property type="entry name" value="TMEM33_Pom33"/>
    <property type="match status" value="1"/>
</dbReference>
<evidence type="ECO:0000256" key="5">
    <source>
        <dbReference type="ARBA" id="ARBA00023136"/>
    </source>
</evidence>
<reference evidence="8 9" key="1">
    <citation type="journal article" date="2023" name="Elife">
        <title>Identification of key yeast species and microbe-microbe interactions impacting larval growth of Drosophila in the wild.</title>
        <authorList>
            <person name="Mure A."/>
            <person name="Sugiura Y."/>
            <person name="Maeda R."/>
            <person name="Honda K."/>
            <person name="Sakurai N."/>
            <person name="Takahashi Y."/>
            <person name="Watada M."/>
            <person name="Katoh T."/>
            <person name="Gotoh A."/>
            <person name="Gotoh Y."/>
            <person name="Taniguchi I."/>
            <person name="Nakamura K."/>
            <person name="Hayashi T."/>
            <person name="Katayama T."/>
            <person name="Uemura T."/>
            <person name="Hattori Y."/>
        </authorList>
    </citation>
    <scope>NUCLEOTIDE SEQUENCE [LARGE SCALE GENOMIC DNA]</scope>
    <source>
        <strain evidence="8 9">PK-24</strain>
    </source>
</reference>
<keyword evidence="3 7" id="KW-0812">Transmembrane</keyword>
<evidence type="ECO:0000256" key="2">
    <source>
        <dbReference type="ARBA" id="ARBA00007322"/>
    </source>
</evidence>
<evidence type="ECO:0000256" key="6">
    <source>
        <dbReference type="SAM" id="MobiDB-lite"/>
    </source>
</evidence>
<dbReference type="InterPro" id="IPR005344">
    <property type="entry name" value="TMEM33/Pom33"/>
</dbReference>
<dbReference type="Proteomes" id="UP001378960">
    <property type="component" value="Unassembled WGS sequence"/>
</dbReference>
<evidence type="ECO:0000256" key="1">
    <source>
        <dbReference type="ARBA" id="ARBA00004141"/>
    </source>
</evidence>
<keyword evidence="4 7" id="KW-1133">Transmembrane helix</keyword>
<feature type="region of interest" description="Disordered" evidence="6">
    <location>
        <begin position="1"/>
        <end position="25"/>
    </location>
</feature>
<feature type="transmembrane region" description="Helical" evidence="7">
    <location>
        <begin position="70"/>
        <end position="88"/>
    </location>
</feature>
<protein>
    <recommendedName>
        <fullName evidence="10">Derlin</fullName>
    </recommendedName>
</protein>
<evidence type="ECO:0000256" key="4">
    <source>
        <dbReference type="ARBA" id="ARBA00022989"/>
    </source>
</evidence>
<dbReference type="GO" id="GO:0061024">
    <property type="term" value="P:membrane organization"/>
    <property type="evidence" value="ECO:0007669"/>
    <property type="project" value="TreeGrafter"/>
</dbReference>
<comment type="subcellular location">
    <subcellularLocation>
        <location evidence="1">Membrane</location>
        <topology evidence="1">Multi-pass membrane protein</topology>
    </subcellularLocation>
</comment>
<accession>A0AAV5R2B6</accession>
<evidence type="ECO:0000313" key="8">
    <source>
        <dbReference type="EMBL" id="GMM45569.1"/>
    </source>
</evidence>
<gene>
    <name evidence="8" type="ORF">DAPK24_021440</name>
</gene>
<feature type="transmembrane region" description="Helical" evidence="7">
    <location>
        <begin position="38"/>
        <end position="58"/>
    </location>
</feature>
<keyword evidence="5 7" id="KW-0472">Membrane</keyword>
<feature type="transmembrane region" description="Helical" evidence="7">
    <location>
        <begin position="153"/>
        <end position="174"/>
    </location>
</feature>
<dbReference type="GO" id="GO:0071786">
    <property type="term" value="P:endoplasmic reticulum tubular network organization"/>
    <property type="evidence" value="ECO:0007669"/>
    <property type="project" value="TreeGrafter"/>
</dbReference>
<feature type="transmembrane region" description="Helical" evidence="7">
    <location>
        <begin position="108"/>
        <end position="133"/>
    </location>
</feature>
<feature type="compositionally biased region" description="Polar residues" evidence="6">
    <location>
        <begin position="1"/>
        <end position="15"/>
    </location>
</feature>
<evidence type="ECO:0008006" key="10">
    <source>
        <dbReference type="Google" id="ProtNLM"/>
    </source>
</evidence>
<evidence type="ECO:0000256" key="3">
    <source>
        <dbReference type="ARBA" id="ARBA00022692"/>
    </source>
</evidence>
<feature type="transmembrane region" description="Helical" evidence="7">
    <location>
        <begin position="180"/>
        <end position="196"/>
    </location>
</feature>
<keyword evidence="9" id="KW-1185">Reference proteome</keyword>
<dbReference type="AlphaFoldDB" id="A0AAV5R2B6"/>
<evidence type="ECO:0000256" key="7">
    <source>
        <dbReference type="SAM" id="Phobius"/>
    </source>
</evidence>
<sequence length="247" mass="29219">MSTTIQSAITSNTQGEAHPAQKKLRKINKPKKSNEKTLWLVGHSITLFFSILYMMYYVQRKSKTHLVPWLAYKFALMGVWLSYTISLNTQYNLKSLPHYGSLIATENFQYLLLSVVWFFNRSSLFKILPYTILSILHISNNFKLNAVLKQEKLFAYIILYNELFLFPVLFVDTILLKGTSGYGLVIYTMFVWLRILQNENARFFLYDNVTKLDVLMMKIKNEKVKKVWLKIKKFLTYKQARFQQKFL</sequence>
<evidence type="ECO:0000313" key="9">
    <source>
        <dbReference type="Proteomes" id="UP001378960"/>
    </source>
</evidence>
<proteinExistence type="inferred from homology"/>
<dbReference type="EMBL" id="BTGB01000002">
    <property type="protein sequence ID" value="GMM45569.1"/>
    <property type="molecule type" value="Genomic_DNA"/>
</dbReference>